<keyword evidence="3" id="KW-0378">Hydrolase</keyword>
<dbReference type="AlphaFoldDB" id="A0A173LKF1"/>
<evidence type="ECO:0000256" key="7">
    <source>
        <dbReference type="PIRSR" id="PIRSR604808-3"/>
    </source>
</evidence>
<feature type="domain" description="Endonuclease/exonuclease/phosphatase" evidence="8">
    <location>
        <begin position="6"/>
        <end position="273"/>
    </location>
</feature>
<keyword evidence="2 6" id="KW-0479">Metal-binding</keyword>
<dbReference type="Pfam" id="PF03372">
    <property type="entry name" value="Exo_endo_phos"/>
    <property type="match status" value="1"/>
</dbReference>
<feature type="binding site" evidence="6">
    <location>
        <position position="9"/>
    </location>
    <ligand>
        <name>Mg(2+)</name>
        <dbReference type="ChEBI" id="CHEBI:18420"/>
        <label>1</label>
    </ligand>
</feature>
<evidence type="ECO:0000256" key="5">
    <source>
        <dbReference type="PIRSR" id="PIRSR604808-1"/>
    </source>
</evidence>
<feature type="site" description="Transition state stabilizer" evidence="7">
    <location>
        <position position="171"/>
    </location>
</feature>
<dbReference type="GO" id="GO:0006281">
    <property type="term" value="P:DNA repair"/>
    <property type="evidence" value="ECO:0007669"/>
    <property type="project" value="InterPro"/>
</dbReference>
<sequence length="281" mass="30999">MSLKVASVNVNGIRAAVKQRNERNPGMLSWLQSADVDVVCMQEVRATEEQATKALEPALEDGWHLIIAPAATKGRAGVGILSRAEPEDVTIGYGDPEFADSGRFIEAVYPGAKKGEKVRIASLYLPSGSTGTPKQDEKERFMATFWPFLEGRAKDSAAGKSPEMLVCGDWNIAHQEADLKNHKNNHKTSGFLPEEREWLTGVLGEGTGWVDVVRSRRPDEIGPYSWWSQRGKAFDNNAGWRIDYHMATAGLASRAVADRVDAAKAYDERWSDHAPVVVDYK</sequence>
<accession>A0A173LKF1</accession>
<dbReference type="Proteomes" id="UP000186104">
    <property type="component" value="Chromosome"/>
</dbReference>
<evidence type="ECO:0000256" key="4">
    <source>
        <dbReference type="ARBA" id="ARBA00022842"/>
    </source>
</evidence>
<organism evidence="9 10">
    <name type="scientific">Dietzia timorensis</name>
    <dbReference type="NCBI Taxonomy" id="499555"/>
    <lineage>
        <taxon>Bacteria</taxon>
        <taxon>Bacillati</taxon>
        <taxon>Actinomycetota</taxon>
        <taxon>Actinomycetes</taxon>
        <taxon>Mycobacteriales</taxon>
        <taxon>Dietziaceae</taxon>
        <taxon>Dietzia</taxon>
    </lineage>
</organism>
<dbReference type="PANTHER" id="PTHR43250">
    <property type="entry name" value="EXODEOXYRIBONUCLEASE III"/>
    <property type="match status" value="1"/>
</dbReference>
<feature type="active site" description="Proton donor/acceptor" evidence="5">
    <location>
        <position position="169"/>
    </location>
</feature>
<dbReference type="PROSITE" id="PS51435">
    <property type="entry name" value="AP_NUCLEASE_F1_4"/>
    <property type="match status" value="1"/>
</dbReference>
<dbReference type="OrthoDB" id="9803914at2"/>
<name>A0A173LKF1_9ACTN</name>
<evidence type="ECO:0000256" key="2">
    <source>
        <dbReference type="ARBA" id="ARBA00022723"/>
    </source>
</evidence>
<comment type="similarity">
    <text evidence="1">Belongs to the DNA repair enzymes AP/ExoA family.</text>
</comment>
<feature type="binding site" evidence="6">
    <location>
        <position position="171"/>
    </location>
    <ligand>
        <name>Mg(2+)</name>
        <dbReference type="ChEBI" id="CHEBI:18420"/>
        <label>1</label>
    </ligand>
</feature>
<dbReference type="InterPro" id="IPR005135">
    <property type="entry name" value="Endo/exonuclease/phosphatase"/>
</dbReference>
<gene>
    <name evidence="9" type="ORF">BJL86_0984</name>
</gene>
<evidence type="ECO:0000259" key="8">
    <source>
        <dbReference type="Pfam" id="PF03372"/>
    </source>
</evidence>
<dbReference type="EMBL" id="CP015961">
    <property type="protein sequence ID" value="ANI91777.1"/>
    <property type="molecule type" value="Genomic_DNA"/>
</dbReference>
<dbReference type="CDD" id="cd10281">
    <property type="entry name" value="Nape_like_AP-endo"/>
    <property type="match status" value="1"/>
</dbReference>
<keyword evidence="4 6" id="KW-0460">Magnesium</keyword>
<dbReference type="InterPro" id="IPR036691">
    <property type="entry name" value="Endo/exonu/phosph_ase_sf"/>
</dbReference>
<dbReference type="SUPFAM" id="SSF56219">
    <property type="entry name" value="DNase I-like"/>
    <property type="match status" value="1"/>
</dbReference>
<dbReference type="InterPro" id="IPR004808">
    <property type="entry name" value="AP_endonuc_1"/>
</dbReference>
<feature type="site" description="Interaction with DNA substrate" evidence="7">
    <location>
        <position position="273"/>
    </location>
</feature>
<reference evidence="9 10" key="1">
    <citation type="submission" date="2016-06" db="EMBL/GenBank/DDBJ databases">
        <title>Complete genome sequence of a saline-alkali tolerant type strain Dietzia timorensis ID05-A0528T.</title>
        <authorList>
            <person name="Wu X."/>
        </authorList>
    </citation>
    <scope>NUCLEOTIDE SEQUENCE [LARGE SCALE GENOMIC DNA]</scope>
    <source>
        <strain evidence="9 10">ID05-A0528</strain>
    </source>
</reference>
<evidence type="ECO:0000313" key="10">
    <source>
        <dbReference type="Proteomes" id="UP000186104"/>
    </source>
</evidence>
<dbReference type="RefSeq" id="WP_067477940.1">
    <property type="nucleotide sequence ID" value="NZ_CP015961.1"/>
</dbReference>
<dbReference type="GO" id="GO:0046872">
    <property type="term" value="F:metal ion binding"/>
    <property type="evidence" value="ECO:0007669"/>
    <property type="project" value="UniProtKB-KW"/>
</dbReference>
<dbReference type="InterPro" id="IPR037493">
    <property type="entry name" value="ExoIII-like"/>
</dbReference>
<dbReference type="PANTHER" id="PTHR43250:SF2">
    <property type="entry name" value="EXODEOXYRIBONUCLEASE III"/>
    <property type="match status" value="1"/>
</dbReference>
<evidence type="ECO:0000256" key="6">
    <source>
        <dbReference type="PIRSR" id="PIRSR604808-2"/>
    </source>
</evidence>
<feature type="active site" description="Proton acceptor" evidence="5">
    <location>
        <position position="273"/>
    </location>
</feature>
<keyword evidence="6" id="KW-0464">Manganese</keyword>
<dbReference type="STRING" id="499555.BJL86_0984"/>
<evidence type="ECO:0000256" key="3">
    <source>
        <dbReference type="ARBA" id="ARBA00022801"/>
    </source>
</evidence>
<proteinExistence type="inferred from homology"/>
<feature type="binding site" evidence="6">
    <location>
        <position position="169"/>
    </location>
    <ligand>
        <name>Mg(2+)</name>
        <dbReference type="ChEBI" id="CHEBI:18420"/>
        <label>1</label>
    </ligand>
</feature>
<dbReference type="KEGG" id="dtm:BJL86_0984"/>
<feature type="binding site" evidence="6">
    <location>
        <position position="272"/>
    </location>
    <ligand>
        <name>Mg(2+)</name>
        <dbReference type="ChEBI" id="CHEBI:18420"/>
        <label>1</label>
    </ligand>
</feature>
<evidence type="ECO:0000313" key="9">
    <source>
        <dbReference type="EMBL" id="ANI91777.1"/>
    </source>
</evidence>
<feature type="binding site" evidence="6">
    <location>
        <position position="43"/>
    </location>
    <ligand>
        <name>Mg(2+)</name>
        <dbReference type="ChEBI" id="CHEBI:18420"/>
        <label>1</label>
    </ligand>
</feature>
<keyword evidence="10" id="KW-1185">Reference proteome</keyword>
<feature type="active site" evidence="5">
    <location>
        <position position="124"/>
    </location>
</feature>
<dbReference type="NCBIfam" id="TIGR00633">
    <property type="entry name" value="xth"/>
    <property type="match status" value="1"/>
</dbReference>
<dbReference type="Gene3D" id="3.60.10.10">
    <property type="entry name" value="Endonuclease/exonuclease/phosphatase"/>
    <property type="match status" value="1"/>
</dbReference>
<evidence type="ECO:0000256" key="1">
    <source>
        <dbReference type="ARBA" id="ARBA00007092"/>
    </source>
</evidence>
<comment type="cofactor">
    <cofactor evidence="6">
        <name>Mg(2+)</name>
        <dbReference type="ChEBI" id="CHEBI:18420"/>
    </cofactor>
    <cofactor evidence="6">
        <name>Mn(2+)</name>
        <dbReference type="ChEBI" id="CHEBI:29035"/>
    </cofactor>
    <text evidence="6">Probably binds two magnesium or manganese ions per subunit.</text>
</comment>
<dbReference type="NCBIfam" id="TIGR00195">
    <property type="entry name" value="exoDNase_III"/>
    <property type="match status" value="1"/>
</dbReference>
<feature type="site" description="Important for catalytic activity" evidence="7">
    <location>
        <position position="243"/>
    </location>
</feature>
<protein>
    <submittedName>
        <fullName evidence="9">Exodeoxyribonuclease</fullName>
    </submittedName>
</protein>
<feature type="binding site" evidence="6">
    <location>
        <position position="273"/>
    </location>
    <ligand>
        <name>Mg(2+)</name>
        <dbReference type="ChEBI" id="CHEBI:18420"/>
        <label>1</label>
    </ligand>
</feature>
<dbReference type="GO" id="GO:0008311">
    <property type="term" value="F:double-stranded DNA 3'-5' DNA exonuclease activity"/>
    <property type="evidence" value="ECO:0007669"/>
    <property type="project" value="InterPro"/>
</dbReference>